<organism evidence="1 2">
    <name type="scientific">Ancylostoma ceylanicum</name>
    <dbReference type="NCBI Taxonomy" id="53326"/>
    <lineage>
        <taxon>Eukaryota</taxon>
        <taxon>Metazoa</taxon>
        <taxon>Ecdysozoa</taxon>
        <taxon>Nematoda</taxon>
        <taxon>Chromadorea</taxon>
        <taxon>Rhabditida</taxon>
        <taxon>Rhabditina</taxon>
        <taxon>Rhabditomorpha</taxon>
        <taxon>Strongyloidea</taxon>
        <taxon>Ancylostomatidae</taxon>
        <taxon>Ancylostomatinae</taxon>
        <taxon>Ancylostoma</taxon>
    </lineage>
</organism>
<dbReference type="AlphaFoldDB" id="A0A016V694"/>
<name>A0A016V694_9BILA</name>
<evidence type="ECO:0000313" key="2">
    <source>
        <dbReference type="Proteomes" id="UP000024635"/>
    </source>
</evidence>
<keyword evidence="2" id="KW-1185">Reference proteome</keyword>
<proteinExistence type="predicted"/>
<protein>
    <submittedName>
        <fullName evidence="1">Uncharacterized protein</fullName>
    </submittedName>
</protein>
<gene>
    <name evidence="1" type="primary">Acey_s0017.g3242</name>
    <name evidence="1" type="ORF">Y032_0017g3242</name>
</gene>
<dbReference type="Proteomes" id="UP000024635">
    <property type="component" value="Unassembled WGS sequence"/>
</dbReference>
<evidence type="ECO:0000313" key="1">
    <source>
        <dbReference type="EMBL" id="EYC22253.1"/>
    </source>
</evidence>
<dbReference type="EMBL" id="JARK01001353">
    <property type="protein sequence ID" value="EYC22253.1"/>
    <property type="molecule type" value="Genomic_DNA"/>
</dbReference>
<accession>A0A016V694</accession>
<reference evidence="2" key="1">
    <citation type="journal article" date="2015" name="Nat. Genet.">
        <title>The genome and transcriptome of the zoonotic hookworm Ancylostoma ceylanicum identify infection-specific gene families.</title>
        <authorList>
            <person name="Schwarz E.M."/>
            <person name="Hu Y."/>
            <person name="Antoshechkin I."/>
            <person name="Miller M.M."/>
            <person name="Sternberg P.W."/>
            <person name="Aroian R.V."/>
        </authorList>
    </citation>
    <scope>NUCLEOTIDE SEQUENCE</scope>
    <source>
        <strain evidence="2">HY135</strain>
    </source>
</reference>
<comment type="caution">
    <text evidence="1">The sequence shown here is derived from an EMBL/GenBank/DDBJ whole genome shotgun (WGS) entry which is preliminary data.</text>
</comment>
<sequence>MWTELTKKAMVSEGNGDMEDNLLWHTKSICQVSRCVMVSFSIFRVSMATSSVDPGEREVYRCAKTHLAQRLCAPYRHVYEPFLRWNLPYSYDFQNCPQIEAGKDYIVCKYSCLSVANAEVASQTSAANPSISRLPQIFTASSFTFFTETLKSAFRSAAEVEATRVGLRPTEAHAVLGLSLPVLGCVQSTPAKDNASGH</sequence>